<dbReference type="EMBL" id="LXQA010446867">
    <property type="protein sequence ID" value="MCI52412.1"/>
    <property type="molecule type" value="Genomic_DNA"/>
</dbReference>
<protein>
    <submittedName>
        <fullName evidence="1">Uncharacterized protein</fullName>
    </submittedName>
</protein>
<proteinExistence type="predicted"/>
<feature type="non-terminal residue" evidence="1">
    <location>
        <position position="29"/>
    </location>
</feature>
<keyword evidence="2" id="KW-1185">Reference proteome</keyword>
<dbReference type="AlphaFoldDB" id="A0A392SVE1"/>
<organism evidence="1 2">
    <name type="scientific">Trifolium medium</name>
    <dbReference type="NCBI Taxonomy" id="97028"/>
    <lineage>
        <taxon>Eukaryota</taxon>
        <taxon>Viridiplantae</taxon>
        <taxon>Streptophyta</taxon>
        <taxon>Embryophyta</taxon>
        <taxon>Tracheophyta</taxon>
        <taxon>Spermatophyta</taxon>
        <taxon>Magnoliopsida</taxon>
        <taxon>eudicotyledons</taxon>
        <taxon>Gunneridae</taxon>
        <taxon>Pentapetalae</taxon>
        <taxon>rosids</taxon>
        <taxon>fabids</taxon>
        <taxon>Fabales</taxon>
        <taxon>Fabaceae</taxon>
        <taxon>Papilionoideae</taxon>
        <taxon>50 kb inversion clade</taxon>
        <taxon>NPAAA clade</taxon>
        <taxon>Hologalegina</taxon>
        <taxon>IRL clade</taxon>
        <taxon>Trifolieae</taxon>
        <taxon>Trifolium</taxon>
    </lineage>
</organism>
<sequence>MEYRKTVAPSAFYPRYQTEAAYVAGQERR</sequence>
<comment type="caution">
    <text evidence="1">The sequence shown here is derived from an EMBL/GenBank/DDBJ whole genome shotgun (WGS) entry which is preliminary data.</text>
</comment>
<dbReference type="Proteomes" id="UP000265520">
    <property type="component" value="Unassembled WGS sequence"/>
</dbReference>
<name>A0A392SVE1_9FABA</name>
<reference evidence="1 2" key="1">
    <citation type="journal article" date="2018" name="Front. Plant Sci.">
        <title>Red Clover (Trifolium pratense) and Zigzag Clover (T. medium) - A Picture of Genomic Similarities and Differences.</title>
        <authorList>
            <person name="Dluhosova J."/>
            <person name="Istvanek J."/>
            <person name="Nedelnik J."/>
            <person name="Repkova J."/>
        </authorList>
    </citation>
    <scope>NUCLEOTIDE SEQUENCE [LARGE SCALE GENOMIC DNA]</scope>
    <source>
        <strain evidence="2">cv. 10/8</strain>
        <tissue evidence="1">Leaf</tissue>
    </source>
</reference>
<accession>A0A392SVE1</accession>
<evidence type="ECO:0000313" key="1">
    <source>
        <dbReference type="EMBL" id="MCI52412.1"/>
    </source>
</evidence>
<evidence type="ECO:0000313" key="2">
    <source>
        <dbReference type="Proteomes" id="UP000265520"/>
    </source>
</evidence>